<dbReference type="AlphaFoldDB" id="A0A6M1PP31"/>
<keyword evidence="2" id="KW-1185">Reference proteome</keyword>
<protein>
    <submittedName>
        <fullName evidence="1">Uncharacterized protein</fullName>
    </submittedName>
</protein>
<evidence type="ECO:0000313" key="1">
    <source>
        <dbReference type="EMBL" id="NGM84184.1"/>
    </source>
</evidence>
<proteinExistence type="predicted"/>
<dbReference type="RefSeq" id="WP_165100582.1">
    <property type="nucleotide sequence ID" value="NZ_JAAKGU010000008.1"/>
</dbReference>
<name>A0A6M1PP31_9BACL</name>
<sequence length="90" mass="10396">MILPATTERVEKHTNGPINAEIQQQTEQNIACWKVRSKPEIQERIRELDRDWDTERVLEANASAIVFRDTAAADFWALDVETRVIFIKSA</sequence>
<dbReference type="EMBL" id="JAAKGU010000008">
    <property type="protein sequence ID" value="NGM84184.1"/>
    <property type="molecule type" value="Genomic_DNA"/>
</dbReference>
<gene>
    <name evidence="1" type="ORF">G5B47_17355</name>
</gene>
<reference evidence="1 2" key="1">
    <citation type="submission" date="2020-02" db="EMBL/GenBank/DDBJ databases">
        <authorList>
            <person name="Gao J."/>
            <person name="Sun J."/>
        </authorList>
    </citation>
    <scope>NUCLEOTIDE SEQUENCE [LARGE SCALE GENOMIC DNA]</scope>
    <source>
        <strain evidence="1 2">7124</strain>
    </source>
</reference>
<comment type="caution">
    <text evidence="1">The sequence shown here is derived from an EMBL/GenBank/DDBJ whole genome shotgun (WGS) entry which is preliminary data.</text>
</comment>
<dbReference type="Proteomes" id="UP000480151">
    <property type="component" value="Unassembled WGS sequence"/>
</dbReference>
<accession>A0A6M1PP31</accession>
<evidence type="ECO:0000313" key="2">
    <source>
        <dbReference type="Proteomes" id="UP000480151"/>
    </source>
</evidence>
<organism evidence="1 2">
    <name type="scientific">Paenibacillus apii</name>
    <dbReference type="NCBI Taxonomy" id="1850370"/>
    <lineage>
        <taxon>Bacteria</taxon>
        <taxon>Bacillati</taxon>
        <taxon>Bacillota</taxon>
        <taxon>Bacilli</taxon>
        <taxon>Bacillales</taxon>
        <taxon>Paenibacillaceae</taxon>
        <taxon>Paenibacillus</taxon>
    </lineage>
</organism>